<evidence type="ECO:0000256" key="5">
    <source>
        <dbReference type="ARBA" id="ARBA00023242"/>
    </source>
</evidence>
<evidence type="ECO:0000256" key="6">
    <source>
        <dbReference type="SAM" id="MobiDB-lite"/>
    </source>
</evidence>
<name>A0A7M7JV18_VARDE</name>
<dbReference type="AlphaFoldDB" id="A0A7M7JV18"/>
<proteinExistence type="inferred from homology"/>
<dbReference type="PANTHER" id="PTHR12311:SF7">
    <property type="entry name" value="ACTIVATOR OF BASAL TRANSCRIPTION 1"/>
    <property type="match status" value="1"/>
</dbReference>
<dbReference type="GO" id="GO:0000472">
    <property type="term" value="P:endonucleolytic cleavage to generate mature 5'-end of SSU-rRNA from (SSU-rRNA, 5.8S rRNA, LSU-rRNA)"/>
    <property type="evidence" value="ECO:0007669"/>
    <property type="project" value="TreeGrafter"/>
</dbReference>
<feature type="compositionally biased region" description="Polar residues" evidence="6">
    <location>
        <begin position="84"/>
        <end position="95"/>
    </location>
</feature>
<dbReference type="InterPro" id="IPR035979">
    <property type="entry name" value="RBD_domain_sf"/>
</dbReference>
<keyword evidence="4" id="KW-0694">RNA-binding</keyword>
<organism evidence="7 8">
    <name type="scientific">Varroa destructor</name>
    <name type="common">Honeybee mite</name>
    <dbReference type="NCBI Taxonomy" id="109461"/>
    <lineage>
        <taxon>Eukaryota</taxon>
        <taxon>Metazoa</taxon>
        <taxon>Ecdysozoa</taxon>
        <taxon>Arthropoda</taxon>
        <taxon>Chelicerata</taxon>
        <taxon>Arachnida</taxon>
        <taxon>Acari</taxon>
        <taxon>Parasitiformes</taxon>
        <taxon>Mesostigmata</taxon>
        <taxon>Gamasina</taxon>
        <taxon>Dermanyssoidea</taxon>
        <taxon>Varroidae</taxon>
        <taxon>Varroa</taxon>
    </lineage>
</organism>
<dbReference type="RefSeq" id="XP_022657547.1">
    <property type="nucleotide sequence ID" value="XM_022801812.1"/>
</dbReference>
<protein>
    <recommendedName>
        <fullName evidence="3">Activator of basal transcription 1</fullName>
    </recommendedName>
</protein>
<dbReference type="InParanoid" id="A0A7M7JV18"/>
<keyword evidence="8" id="KW-1185">Reference proteome</keyword>
<dbReference type="GO" id="GO:0000480">
    <property type="term" value="P:endonucleolytic cleavage in 5'-ETS of tricistronic rRNA transcript (SSU-rRNA, 5.8S rRNA, LSU-rRNA)"/>
    <property type="evidence" value="ECO:0007669"/>
    <property type="project" value="TreeGrafter"/>
</dbReference>
<dbReference type="InterPro" id="IPR034353">
    <property type="entry name" value="ABT1/ESF2_RRM"/>
</dbReference>
<dbReference type="InterPro" id="IPR012677">
    <property type="entry name" value="Nucleotide-bd_a/b_plait_sf"/>
</dbReference>
<reference evidence="7" key="1">
    <citation type="submission" date="2021-01" db="UniProtKB">
        <authorList>
            <consortium name="EnsemblMetazoa"/>
        </authorList>
    </citation>
    <scope>IDENTIFICATION</scope>
</reference>
<keyword evidence="5" id="KW-0539">Nucleus</keyword>
<sequence>MDRSKLKPFSGSGPIWTIATMKERSSIIEPQETVEFESDSGSKREKHKDADEDCDGDGGNTEQHQENSENNGVDEDFIEDPTSAGESVRTTSQDVQSSMFDQVEPIYQNTKKKHTPGIIYLSYIPEGLTVAKAREILSVFGNVGRIYFEPIKRLDRKTRPNHRFAEGWVEFEKKRIAKMVAESLNAKPVGGKRRAPYHDALWSMKYLHRFRWPHLSERLAYEKAVKDQRLRTEIAHAKREASYYARALERSIRLRKKRKKEINQTANSGNDGSLLDAYANVRLKKTEREIRQAKNQSLQVDKKLLMSIFSK</sequence>
<dbReference type="PANTHER" id="PTHR12311">
    <property type="entry name" value="ACTIVATOR OF BASAL TRANSCRIPTION 1"/>
    <property type="match status" value="1"/>
</dbReference>
<dbReference type="Gene3D" id="3.30.70.330">
    <property type="match status" value="1"/>
</dbReference>
<dbReference type="KEGG" id="vde:111248819"/>
<feature type="region of interest" description="Disordered" evidence="6">
    <location>
        <begin position="1"/>
        <end position="95"/>
    </location>
</feature>
<dbReference type="GO" id="GO:0000447">
    <property type="term" value="P:endonucleolytic cleavage in ITS1 to separate SSU-rRNA from 5.8S rRNA and LSU-rRNA from tricistronic rRNA transcript (SSU-rRNA, 5.8S rRNA, LSU-rRNA)"/>
    <property type="evidence" value="ECO:0007669"/>
    <property type="project" value="TreeGrafter"/>
</dbReference>
<dbReference type="Proteomes" id="UP000594260">
    <property type="component" value="Unplaced"/>
</dbReference>
<dbReference type="GO" id="GO:0005730">
    <property type="term" value="C:nucleolus"/>
    <property type="evidence" value="ECO:0007669"/>
    <property type="project" value="UniProtKB-SubCell"/>
</dbReference>
<evidence type="ECO:0000313" key="8">
    <source>
        <dbReference type="Proteomes" id="UP000594260"/>
    </source>
</evidence>
<evidence type="ECO:0000256" key="4">
    <source>
        <dbReference type="ARBA" id="ARBA00022884"/>
    </source>
</evidence>
<dbReference type="OrthoDB" id="287393at2759"/>
<evidence type="ECO:0000256" key="3">
    <source>
        <dbReference type="ARBA" id="ARBA00020737"/>
    </source>
</evidence>
<dbReference type="GeneID" id="111248819"/>
<dbReference type="CDD" id="cd12263">
    <property type="entry name" value="RRM_ABT1_like"/>
    <property type="match status" value="1"/>
</dbReference>
<dbReference type="InterPro" id="IPR039119">
    <property type="entry name" value="ABT1/Esf2"/>
</dbReference>
<accession>A0A7M7JV18</accession>
<evidence type="ECO:0000256" key="2">
    <source>
        <dbReference type="ARBA" id="ARBA00005819"/>
    </source>
</evidence>
<dbReference type="EnsemblMetazoa" id="XM_022801814">
    <property type="protein sequence ID" value="XP_022657549"/>
    <property type="gene ID" value="LOC111248819"/>
</dbReference>
<comment type="subcellular location">
    <subcellularLocation>
        <location evidence="1">Nucleus</location>
        <location evidence="1">Nucleolus</location>
    </subcellularLocation>
</comment>
<dbReference type="SUPFAM" id="SSF54928">
    <property type="entry name" value="RNA-binding domain, RBD"/>
    <property type="match status" value="1"/>
</dbReference>
<dbReference type="RefSeq" id="XP_022657549.1">
    <property type="nucleotide sequence ID" value="XM_022801814.1"/>
</dbReference>
<dbReference type="GO" id="GO:0034462">
    <property type="term" value="P:small-subunit processome assembly"/>
    <property type="evidence" value="ECO:0007669"/>
    <property type="project" value="TreeGrafter"/>
</dbReference>
<comment type="similarity">
    <text evidence="2">Belongs to the ESF2/ABP1 family.</text>
</comment>
<dbReference type="GO" id="GO:0003723">
    <property type="term" value="F:RNA binding"/>
    <property type="evidence" value="ECO:0007669"/>
    <property type="project" value="UniProtKB-KW"/>
</dbReference>
<dbReference type="EnsemblMetazoa" id="XM_022801812">
    <property type="protein sequence ID" value="XP_022657547"/>
    <property type="gene ID" value="LOC111248819"/>
</dbReference>
<feature type="compositionally biased region" description="Basic and acidic residues" evidence="6">
    <location>
        <begin position="40"/>
        <end position="50"/>
    </location>
</feature>
<evidence type="ECO:0000313" key="7">
    <source>
        <dbReference type="EnsemblMetazoa" id="XP_022657547"/>
    </source>
</evidence>
<evidence type="ECO:0000256" key="1">
    <source>
        <dbReference type="ARBA" id="ARBA00004604"/>
    </source>
</evidence>